<feature type="signal peptide" evidence="2">
    <location>
        <begin position="1"/>
        <end position="17"/>
    </location>
</feature>
<keyword evidence="2" id="KW-0732">Signal</keyword>
<name>A0A512MCM5_9BACT</name>
<dbReference type="OrthoDB" id="183320at2"/>
<comment type="caution">
    <text evidence="4">The sequence shown here is derived from an EMBL/GenBank/DDBJ whole genome shotgun (WGS) entry which is preliminary data.</text>
</comment>
<dbReference type="EMBL" id="BKAG01000031">
    <property type="protein sequence ID" value="GEP44494.1"/>
    <property type="molecule type" value="Genomic_DNA"/>
</dbReference>
<reference evidence="4 5" key="1">
    <citation type="submission" date="2019-07" db="EMBL/GenBank/DDBJ databases">
        <title>Whole genome shotgun sequence of Brevifollis gellanilyticus NBRC 108608.</title>
        <authorList>
            <person name="Hosoyama A."/>
            <person name="Uohara A."/>
            <person name="Ohji S."/>
            <person name="Ichikawa N."/>
        </authorList>
    </citation>
    <scope>NUCLEOTIDE SEQUENCE [LARGE SCALE GENOMIC DNA]</scope>
    <source>
        <strain evidence="4 5">NBRC 108608</strain>
    </source>
</reference>
<evidence type="ECO:0000256" key="2">
    <source>
        <dbReference type="SAM" id="SignalP"/>
    </source>
</evidence>
<dbReference type="RefSeq" id="WP_146852501.1">
    <property type="nucleotide sequence ID" value="NZ_BKAG01000031.1"/>
</dbReference>
<dbReference type="SUPFAM" id="SSF52266">
    <property type="entry name" value="SGNH hydrolase"/>
    <property type="match status" value="1"/>
</dbReference>
<dbReference type="Proteomes" id="UP000321577">
    <property type="component" value="Unassembled WGS sequence"/>
</dbReference>
<feature type="domain" description="Sialate O-acetylesterase" evidence="3">
    <location>
        <begin position="286"/>
        <end position="388"/>
    </location>
</feature>
<dbReference type="InterPro" id="IPR036514">
    <property type="entry name" value="SGNH_hydro_sf"/>
</dbReference>
<evidence type="ECO:0000313" key="5">
    <source>
        <dbReference type="Proteomes" id="UP000321577"/>
    </source>
</evidence>
<keyword evidence="5" id="KW-1185">Reference proteome</keyword>
<dbReference type="InterPro" id="IPR039329">
    <property type="entry name" value="SIAE"/>
</dbReference>
<evidence type="ECO:0000256" key="1">
    <source>
        <dbReference type="ARBA" id="ARBA00022801"/>
    </source>
</evidence>
<sequence>MKKAVLTLLLSATSAFAAVKMPSVISDHMVLQSGKPVAIWGWADAGEEVTVELGGQKKSAKTGQDGKWMIKLDPLQADSASQTMKVSGTNSITIQDVLVGEVWLASGQSNMAFKVAGSRDALAEVAAAKFPMIRMFTVTKSALPGPQADCGGEWTVVSPESVGGLSAVAYFFGRELHQKLGKPVGVLQSSVGGTDIAAWTSEEVQLPIPELKAFIEEWQKTDASFDPTKAKAEYPKKLERWKAAAGKAKAAGKEAPRKPAMPIQPRRSSNYPAYLFEGRLKPLIPYTIQGAIWYQGEHNCTNIESGLRYRLQMPLLVNDWRTRWGYEFPFAWVQLPGYTKSGPGRAFVREAQLQALKVKDTGMVVTLDVGDNNDNHPKNKQDVGKRLAVWALGEVYDQMVAATSGPLLAKHTIRGSEVVVEFTHTEGGLTAKDGLKGFVIAGEDKVWKPAQAKIEDKGVVISSPDVPKPVAVRYAWESGPEATLFNGAGLPASPFRTDDWKE</sequence>
<dbReference type="PANTHER" id="PTHR22901">
    <property type="entry name" value="SIALATE O-ACETYLESTERASE"/>
    <property type="match status" value="1"/>
</dbReference>
<dbReference type="Gene3D" id="3.40.50.1110">
    <property type="entry name" value="SGNH hydrolase"/>
    <property type="match status" value="1"/>
</dbReference>
<dbReference type="GO" id="GO:0001681">
    <property type="term" value="F:sialate O-acetylesterase activity"/>
    <property type="evidence" value="ECO:0007669"/>
    <property type="project" value="InterPro"/>
</dbReference>
<gene>
    <name evidence="4" type="ORF">BGE01nite_37850</name>
</gene>
<proteinExistence type="predicted"/>
<dbReference type="AlphaFoldDB" id="A0A512MCM5"/>
<dbReference type="Pfam" id="PF03629">
    <property type="entry name" value="SASA"/>
    <property type="match status" value="1"/>
</dbReference>
<protein>
    <submittedName>
        <fullName evidence="4">9-O-acetylesterase</fullName>
    </submittedName>
</protein>
<keyword evidence="1" id="KW-0378">Hydrolase</keyword>
<feature type="chain" id="PRO_5022156660" evidence="2">
    <location>
        <begin position="18"/>
        <end position="502"/>
    </location>
</feature>
<dbReference type="PANTHER" id="PTHR22901:SF0">
    <property type="entry name" value="SIALATE O-ACETYLESTERASE"/>
    <property type="match status" value="1"/>
</dbReference>
<dbReference type="GO" id="GO:0005975">
    <property type="term" value="P:carbohydrate metabolic process"/>
    <property type="evidence" value="ECO:0007669"/>
    <property type="project" value="TreeGrafter"/>
</dbReference>
<organism evidence="4 5">
    <name type="scientific">Brevifollis gellanilyticus</name>
    <dbReference type="NCBI Taxonomy" id="748831"/>
    <lineage>
        <taxon>Bacteria</taxon>
        <taxon>Pseudomonadati</taxon>
        <taxon>Verrucomicrobiota</taxon>
        <taxon>Verrucomicrobiia</taxon>
        <taxon>Verrucomicrobiales</taxon>
        <taxon>Verrucomicrobiaceae</taxon>
    </lineage>
</organism>
<evidence type="ECO:0000313" key="4">
    <source>
        <dbReference type="EMBL" id="GEP44494.1"/>
    </source>
</evidence>
<evidence type="ECO:0000259" key="3">
    <source>
        <dbReference type="Pfam" id="PF03629"/>
    </source>
</evidence>
<dbReference type="InterPro" id="IPR005181">
    <property type="entry name" value="SASA"/>
</dbReference>
<accession>A0A512MCM5</accession>